<name>A4S0Q9_OSTLU</name>
<feature type="region of interest" description="Disordered" evidence="2">
    <location>
        <begin position="130"/>
        <end position="185"/>
    </location>
</feature>
<dbReference type="PANTHER" id="PTHR48034">
    <property type="entry name" value="TRANSFORMER-2 SEX-DETERMINING PROTEIN-RELATED"/>
    <property type="match status" value="1"/>
</dbReference>
<feature type="compositionally biased region" description="Basic and acidic residues" evidence="2">
    <location>
        <begin position="133"/>
        <end position="145"/>
    </location>
</feature>
<dbReference type="Proteomes" id="UP000001568">
    <property type="component" value="Chromosome 7"/>
</dbReference>
<dbReference type="Gramene" id="ABO97315">
    <property type="protein sequence ID" value="ABO97315"/>
    <property type="gene ID" value="OSTLU_32831"/>
</dbReference>
<keyword evidence="1" id="KW-0694">RNA-binding</keyword>
<dbReference type="InterPro" id="IPR000504">
    <property type="entry name" value="RRM_dom"/>
</dbReference>
<evidence type="ECO:0000313" key="5">
    <source>
        <dbReference type="Proteomes" id="UP000001568"/>
    </source>
</evidence>
<sequence>MAASEREVDRTEVYLRYLPRSATEASVRELLKDAGTIERVWMSKDAQGECKGFAFVNFRKNKEARECVLRYNAHPKNYLDGKHVVIEHAKAWDGHAEKKIAACSYGSACAKADCWFSHPADWAFAKTTGTRASGDEKGSGKKRDSGAAVRDGKVRKKVRSKTRLGAKARQRAKKRAEKEAADGGG</sequence>
<dbReference type="Gene3D" id="3.30.70.330">
    <property type="match status" value="1"/>
</dbReference>
<dbReference type="InterPro" id="IPR050441">
    <property type="entry name" value="RBM"/>
</dbReference>
<keyword evidence="5" id="KW-1185">Reference proteome</keyword>
<dbReference type="AlphaFoldDB" id="A4S0Q9"/>
<accession>A4S0Q9</accession>
<dbReference type="CDD" id="cd00590">
    <property type="entry name" value="RRM_SF"/>
    <property type="match status" value="1"/>
</dbReference>
<dbReference type="EMBL" id="CP000587">
    <property type="protein sequence ID" value="ABO97315.1"/>
    <property type="molecule type" value="Genomic_DNA"/>
</dbReference>
<dbReference type="RefSeq" id="XP_001419022.1">
    <property type="nucleotide sequence ID" value="XM_001418985.1"/>
</dbReference>
<dbReference type="OrthoDB" id="439808at2759"/>
<proteinExistence type="predicted"/>
<feature type="domain" description="RRM" evidence="3">
    <location>
        <begin position="11"/>
        <end position="91"/>
    </location>
</feature>
<evidence type="ECO:0000256" key="1">
    <source>
        <dbReference type="PROSITE-ProRule" id="PRU00176"/>
    </source>
</evidence>
<dbReference type="HOGENOM" id="CLU_1463595_0_0_1"/>
<feature type="compositionally biased region" description="Basic and acidic residues" evidence="2">
    <location>
        <begin position="176"/>
        <end position="185"/>
    </location>
</feature>
<evidence type="ECO:0000256" key="2">
    <source>
        <dbReference type="SAM" id="MobiDB-lite"/>
    </source>
</evidence>
<evidence type="ECO:0000259" key="3">
    <source>
        <dbReference type="PROSITE" id="PS50102"/>
    </source>
</evidence>
<dbReference type="Pfam" id="PF00076">
    <property type="entry name" value="RRM_1"/>
    <property type="match status" value="1"/>
</dbReference>
<dbReference type="SUPFAM" id="SSF54928">
    <property type="entry name" value="RNA-binding domain, RBD"/>
    <property type="match status" value="1"/>
</dbReference>
<dbReference type="PROSITE" id="PS50102">
    <property type="entry name" value="RRM"/>
    <property type="match status" value="1"/>
</dbReference>
<dbReference type="STRING" id="436017.A4S0Q9"/>
<dbReference type="GO" id="GO:0003723">
    <property type="term" value="F:RNA binding"/>
    <property type="evidence" value="ECO:0007669"/>
    <property type="project" value="UniProtKB-UniRule"/>
</dbReference>
<dbReference type="SMART" id="SM00360">
    <property type="entry name" value="RRM"/>
    <property type="match status" value="1"/>
</dbReference>
<dbReference type="InterPro" id="IPR035979">
    <property type="entry name" value="RBD_domain_sf"/>
</dbReference>
<dbReference type="GeneID" id="5002844"/>
<reference evidence="4 5" key="1">
    <citation type="journal article" date="2007" name="Proc. Natl. Acad. Sci. U.S.A.">
        <title>The tiny eukaryote Ostreococcus provides genomic insights into the paradox of plankton speciation.</title>
        <authorList>
            <person name="Palenik B."/>
            <person name="Grimwood J."/>
            <person name="Aerts A."/>
            <person name="Rouze P."/>
            <person name="Salamov A."/>
            <person name="Putnam N."/>
            <person name="Dupont C."/>
            <person name="Jorgensen R."/>
            <person name="Derelle E."/>
            <person name="Rombauts S."/>
            <person name="Zhou K."/>
            <person name="Otillar R."/>
            <person name="Merchant S.S."/>
            <person name="Podell S."/>
            <person name="Gaasterland T."/>
            <person name="Napoli C."/>
            <person name="Gendler K."/>
            <person name="Manuell A."/>
            <person name="Tai V."/>
            <person name="Vallon O."/>
            <person name="Piganeau G."/>
            <person name="Jancek S."/>
            <person name="Heijde M."/>
            <person name="Jabbari K."/>
            <person name="Bowler C."/>
            <person name="Lohr M."/>
            <person name="Robbens S."/>
            <person name="Werner G."/>
            <person name="Dubchak I."/>
            <person name="Pazour G.J."/>
            <person name="Ren Q."/>
            <person name="Paulsen I."/>
            <person name="Delwiche C."/>
            <person name="Schmutz J."/>
            <person name="Rokhsar D."/>
            <person name="Van de Peer Y."/>
            <person name="Moreau H."/>
            <person name="Grigoriev I.V."/>
        </authorList>
    </citation>
    <scope>NUCLEOTIDE SEQUENCE [LARGE SCALE GENOMIC DNA]</scope>
    <source>
        <strain evidence="4 5">CCE9901</strain>
    </source>
</reference>
<protein>
    <recommendedName>
        <fullName evidence="3">RRM domain-containing protein</fullName>
    </recommendedName>
</protein>
<organism evidence="4 5">
    <name type="scientific">Ostreococcus lucimarinus (strain CCE9901)</name>
    <dbReference type="NCBI Taxonomy" id="436017"/>
    <lineage>
        <taxon>Eukaryota</taxon>
        <taxon>Viridiplantae</taxon>
        <taxon>Chlorophyta</taxon>
        <taxon>Mamiellophyceae</taxon>
        <taxon>Mamiellales</taxon>
        <taxon>Bathycoccaceae</taxon>
        <taxon>Ostreococcus</taxon>
    </lineage>
</organism>
<evidence type="ECO:0000313" key="4">
    <source>
        <dbReference type="EMBL" id="ABO97315.1"/>
    </source>
</evidence>
<dbReference type="KEGG" id="olu:OSTLU_32831"/>
<gene>
    <name evidence="4" type="ORF">OSTLU_32831</name>
</gene>
<feature type="compositionally biased region" description="Basic residues" evidence="2">
    <location>
        <begin position="153"/>
        <end position="175"/>
    </location>
</feature>
<dbReference type="InterPro" id="IPR012677">
    <property type="entry name" value="Nucleotide-bd_a/b_plait_sf"/>
</dbReference>